<feature type="domain" description="Zinc finger/thioredoxin putative" evidence="3">
    <location>
        <begin position="1"/>
        <end position="36"/>
    </location>
</feature>
<feature type="region of interest" description="Disordered" evidence="1">
    <location>
        <begin position="400"/>
        <end position="442"/>
    </location>
</feature>
<dbReference type="Pfam" id="PF13717">
    <property type="entry name" value="Zn_ribbon_4"/>
    <property type="match status" value="1"/>
</dbReference>
<feature type="compositionally biased region" description="Pro residues" evidence="1">
    <location>
        <begin position="169"/>
        <end position="191"/>
    </location>
</feature>
<evidence type="ECO:0000313" key="5">
    <source>
        <dbReference type="EMBL" id="AEI69095.1"/>
    </source>
</evidence>
<feature type="domain" description="GYF" evidence="4">
    <location>
        <begin position="115"/>
        <end position="164"/>
    </location>
</feature>
<dbReference type="KEGG" id="mfu:LILAB_36090"/>
<dbReference type="Pfam" id="PF14237">
    <property type="entry name" value="GYF_2"/>
    <property type="match status" value="1"/>
</dbReference>
<dbReference type="AlphaFoldDB" id="F8CNB1"/>
<feature type="compositionally biased region" description="Low complexity" evidence="1">
    <location>
        <begin position="416"/>
        <end position="442"/>
    </location>
</feature>
<evidence type="ECO:0000313" key="6">
    <source>
        <dbReference type="Proteomes" id="UP000000488"/>
    </source>
</evidence>
<keyword evidence="2" id="KW-0472">Membrane</keyword>
<protein>
    <submittedName>
        <fullName evidence="5">MJ0042 family finger-like domain-containing protein</fullName>
    </submittedName>
</protein>
<gene>
    <name evidence="5" type="ordered locus">LILAB_36090</name>
</gene>
<organism evidence="5 6">
    <name type="scientific">Myxococcus fulvus (strain ATCC BAA-855 / HW-1)</name>
    <dbReference type="NCBI Taxonomy" id="483219"/>
    <lineage>
        <taxon>Bacteria</taxon>
        <taxon>Pseudomonadati</taxon>
        <taxon>Myxococcota</taxon>
        <taxon>Myxococcia</taxon>
        <taxon>Myxococcales</taxon>
        <taxon>Cystobacterineae</taxon>
        <taxon>Myxococcaceae</taxon>
        <taxon>Myxococcus</taxon>
    </lineage>
</organism>
<evidence type="ECO:0000259" key="4">
    <source>
        <dbReference type="Pfam" id="PF14237"/>
    </source>
</evidence>
<dbReference type="InterPro" id="IPR049806">
    <property type="entry name" value="MasK-like_C"/>
</dbReference>
<dbReference type="STRING" id="483219.LILAB_36090"/>
<reference evidence="5 6" key="1">
    <citation type="journal article" date="2011" name="J. Bacteriol.">
        <title>Genome sequence of the halotolerant marine bacterium Myxococcus fulvus HW-1.</title>
        <authorList>
            <person name="Li Z.F."/>
            <person name="Li X."/>
            <person name="Liu H."/>
            <person name="Liu X."/>
            <person name="Han K."/>
            <person name="Wu Z.H."/>
            <person name="Hu W."/>
            <person name="Li F.F."/>
            <person name="Li Y.Z."/>
        </authorList>
    </citation>
    <scope>NUCLEOTIDE SEQUENCE [LARGE SCALE GENOMIC DNA]</scope>
    <source>
        <strain evidence="6">ATCC BAA-855 / HW-1</strain>
    </source>
</reference>
<proteinExistence type="predicted"/>
<name>F8CNB1_MYXFH</name>
<feature type="transmembrane region" description="Helical" evidence="2">
    <location>
        <begin position="343"/>
        <end position="364"/>
    </location>
</feature>
<feature type="compositionally biased region" description="Pro residues" evidence="1">
    <location>
        <begin position="406"/>
        <end position="415"/>
    </location>
</feature>
<dbReference type="InterPro" id="IPR011723">
    <property type="entry name" value="Znf/thioredoxin_put"/>
</dbReference>
<dbReference type="EMBL" id="CP002830">
    <property type="protein sequence ID" value="AEI69095.1"/>
    <property type="molecule type" value="Genomic_DNA"/>
</dbReference>
<keyword evidence="2" id="KW-1133">Transmembrane helix</keyword>
<feature type="compositionally biased region" description="Low complexity" evidence="1">
    <location>
        <begin position="252"/>
        <end position="273"/>
    </location>
</feature>
<dbReference type="eggNOG" id="COG4260">
    <property type="taxonomic scope" value="Bacteria"/>
</dbReference>
<dbReference type="Proteomes" id="UP000000488">
    <property type="component" value="Chromosome"/>
</dbReference>
<accession>F8CNB1</accession>
<dbReference type="NCBIfam" id="TIGR02098">
    <property type="entry name" value="MJ0042_CXXC"/>
    <property type="match status" value="1"/>
</dbReference>
<feature type="region of interest" description="Disordered" evidence="1">
    <location>
        <begin position="162"/>
        <end position="325"/>
    </location>
</feature>
<dbReference type="NCBIfam" id="NF033768">
    <property type="entry name" value="myxo_SS_tail"/>
    <property type="match status" value="1"/>
</dbReference>
<evidence type="ECO:0000256" key="2">
    <source>
        <dbReference type="SAM" id="Phobius"/>
    </source>
</evidence>
<dbReference type="HOGENOM" id="CLU_033987_0_0_7"/>
<dbReference type="InterPro" id="IPR025640">
    <property type="entry name" value="GYF_2"/>
</dbReference>
<sequence length="578" mass="61296">MNFTCDNCQKRYSIADEKVRGKTVKVRCKNCQNVITVEGPAEEESTRVVSLADVERIRAQERSLAEPEPSAAPAAVISAPIAPAPVAKAPQAALQTPWDDEPTRAAPMKATGSPWFVMVRNKQEGPLDEGALRELVATGTVNGRSFFWQQGMADWKRGSDIPELAGLFEPPPAAEPPPPPPPIAAPPPPEPARASRAAPARREPEPQAYVPEPEPEPRSAEPEQPWPDEEDEAPDNTYYGDPLPRAQPQPQPSQQVTRRAQQPQPQAAANAAPLDDALFSDLDLPGHRNGGDDEEPQDDDGGGAYPDDPRAALGGEDDDEEGKAVEDTRHFAKKSGVTRRNPAWKYAVFALLLIIVPLGLAYVLSETLGVVPLRVRTVDANGNAVEQPVFSPEGVGALRDKLLGRAPPPAPPKAPPAAGKRPATAPADTGAGAAGSDPEAAAAPSKAALEAVYVDPEKKDVDPAVRGGAEVAAADTEEVGGPSDEEVERVLEKTQPAFRDCVEAELRKNPSFKGGKVTLTATVGSSGTVKAATFDRKDLNRNSAVGTCIRDRAKGMVFSAFAGEDVDLEIPLVLSKSM</sequence>
<feature type="compositionally biased region" description="Acidic residues" evidence="1">
    <location>
        <begin position="292"/>
        <end position="301"/>
    </location>
</feature>
<evidence type="ECO:0000256" key="1">
    <source>
        <dbReference type="SAM" id="MobiDB-lite"/>
    </source>
</evidence>
<evidence type="ECO:0000259" key="3">
    <source>
        <dbReference type="Pfam" id="PF13717"/>
    </source>
</evidence>
<keyword evidence="2" id="KW-0812">Transmembrane</keyword>